<dbReference type="Proteomes" id="UP000075920">
    <property type="component" value="Unassembled WGS sequence"/>
</dbReference>
<dbReference type="PROSITE" id="PS51038">
    <property type="entry name" value="BAH"/>
    <property type="match status" value="1"/>
</dbReference>
<dbReference type="STRING" id="112268.A0A182W332"/>
<dbReference type="EnsemblMetazoa" id="AMIN004742-RA">
    <property type="protein sequence ID" value="AMIN004742-PA"/>
    <property type="gene ID" value="AMIN004742"/>
</dbReference>
<dbReference type="PANTHER" id="PTHR10865:SF29">
    <property type="entry name" value="METASTASIS ASSOCIATED 1-LIKE, ISOFORM D"/>
    <property type="match status" value="1"/>
</dbReference>
<dbReference type="GO" id="GO:0016581">
    <property type="term" value="C:NuRD complex"/>
    <property type="evidence" value="ECO:0007669"/>
    <property type="project" value="TreeGrafter"/>
</dbReference>
<organism evidence="2 3">
    <name type="scientific">Anopheles minimus</name>
    <dbReference type="NCBI Taxonomy" id="112268"/>
    <lineage>
        <taxon>Eukaryota</taxon>
        <taxon>Metazoa</taxon>
        <taxon>Ecdysozoa</taxon>
        <taxon>Arthropoda</taxon>
        <taxon>Hexapoda</taxon>
        <taxon>Insecta</taxon>
        <taxon>Pterygota</taxon>
        <taxon>Neoptera</taxon>
        <taxon>Endopterygota</taxon>
        <taxon>Diptera</taxon>
        <taxon>Nematocera</taxon>
        <taxon>Culicoidea</taxon>
        <taxon>Culicidae</taxon>
        <taxon>Anophelinae</taxon>
        <taxon>Anopheles</taxon>
    </lineage>
</organism>
<dbReference type="GO" id="GO:0003714">
    <property type="term" value="F:transcription corepressor activity"/>
    <property type="evidence" value="ECO:0007669"/>
    <property type="project" value="TreeGrafter"/>
</dbReference>
<dbReference type="Pfam" id="PF01426">
    <property type="entry name" value="BAH"/>
    <property type="match status" value="1"/>
</dbReference>
<dbReference type="GO" id="GO:0003682">
    <property type="term" value="F:chromatin binding"/>
    <property type="evidence" value="ECO:0007669"/>
    <property type="project" value="InterPro"/>
</dbReference>
<dbReference type="InterPro" id="IPR043151">
    <property type="entry name" value="BAH_sf"/>
</dbReference>
<dbReference type="GO" id="GO:0003713">
    <property type="term" value="F:transcription coactivator activity"/>
    <property type="evidence" value="ECO:0007669"/>
    <property type="project" value="TreeGrafter"/>
</dbReference>
<dbReference type="GO" id="GO:0000122">
    <property type="term" value="P:negative regulation of transcription by RNA polymerase II"/>
    <property type="evidence" value="ECO:0007669"/>
    <property type="project" value="TreeGrafter"/>
</dbReference>
<proteinExistence type="predicted"/>
<dbReference type="Gene3D" id="2.30.30.490">
    <property type="match status" value="1"/>
</dbReference>
<feature type="domain" description="BAH" evidence="1">
    <location>
        <begin position="1"/>
        <end position="83"/>
    </location>
</feature>
<dbReference type="GO" id="GO:0042826">
    <property type="term" value="F:histone deacetylase binding"/>
    <property type="evidence" value="ECO:0007669"/>
    <property type="project" value="TreeGrafter"/>
</dbReference>
<keyword evidence="3" id="KW-1185">Reference proteome</keyword>
<evidence type="ECO:0000313" key="3">
    <source>
        <dbReference type="Proteomes" id="UP000075920"/>
    </source>
</evidence>
<name>A0A182W332_9DIPT</name>
<dbReference type="FunFam" id="2.30.30.490:FF:000022">
    <property type="entry name" value="Blast:Metastasis-associated protein MTA3"/>
    <property type="match status" value="1"/>
</dbReference>
<reference evidence="2" key="2">
    <citation type="submission" date="2020-05" db="UniProtKB">
        <authorList>
            <consortium name="EnsemblMetazoa"/>
        </authorList>
    </citation>
    <scope>IDENTIFICATION</scope>
    <source>
        <strain evidence="2">MINIMUS1</strain>
    </source>
</reference>
<protein>
    <recommendedName>
        <fullName evidence="1">BAH domain-containing protein</fullName>
    </recommendedName>
</protein>
<dbReference type="InterPro" id="IPR040138">
    <property type="entry name" value="MIER/MTA"/>
</dbReference>
<dbReference type="PANTHER" id="PTHR10865">
    <property type="entry name" value="METASTASIS-ASSOCIATED PROTEIN AND MESODERM INDUCTION EARLY RESPONSE PROTEIN"/>
    <property type="match status" value="1"/>
</dbReference>
<dbReference type="VEuPathDB" id="VectorBase:AMIN004742"/>
<evidence type="ECO:0000313" key="2">
    <source>
        <dbReference type="EnsemblMetazoa" id="AMIN004742-PA"/>
    </source>
</evidence>
<evidence type="ECO:0000259" key="1">
    <source>
        <dbReference type="PROSITE" id="PS51038"/>
    </source>
</evidence>
<accession>A0A182W332</accession>
<sequence length="83" mass="9785">MYRVGDYVYVETSSTTPFQIRRIDELNKTPNGNVEAKVMCFYRRRDLPTPLVQLADKHQKLNSDGKLLSVHVRCYPCKMYISW</sequence>
<reference evidence="3" key="1">
    <citation type="submission" date="2013-03" db="EMBL/GenBank/DDBJ databases">
        <title>The Genome Sequence of Anopheles minimus MINIMUS1.</title>
        <authorList>
            <consortium name="The Broad Institute Genomics Platform"/>
            <person name="Neafsey D.E."/>
            <person name="Walton C."/>
            <person name="Walker B."/>
            <person name="Young S.K."/>
            <person name="Zeng Q."/>
            <person name="Gargeya S."/>
            <person name="Fitzgerald M."/>
            <person name="Haas B."/>
            <person name="Abouelleil A."/>
            <person name="Allen A.W."/>
            <person name="Alvarado L."/>
            <person name="Arachchi H.M."/>
            <person name="Berlin A.M."/>
            <person name="Chapman S.B."/>
            <person name="Gainer-Dewar J."/>
            <person name="Goldberg J."/>
            <person name="Griggs A."/>
            <person name="Gujja S."/>
            <person name="Hansen M."/>
            <person name="Howarth C."/>
            <person name="Imamovic A."/>
            <person name="Ireland A."/>
            <person name="Larimer J."/>
            <person name="McCowan C."/>
            <person name="Murphy C."/>
            <person name="Pearson M."/>
            <person name="Poon T.W."/>
            <person name="Priest M."/>
            <person name="Roberts A."/>
            <person name="Saif S."/>
            <person name="Shea T."/>
            <person name="Sisk P."/>
            <person name="Sykes S."/>
            <person name="Wortman J."/>
            <person name="Nusbaum C."/>
            <person name="Birren B."/>
        </authorList>
    </citation>
    <scope>NUCLEOTIDE SEQUENCE [LARGE SCALE GENOMIC DNA]</scope>
    <source>
        <strain evidence="3">MINIMUS1</strain>
    </source>
</reference>
<dbReference type="InterPro" id="IPR001025">
    <property type="entry name" value="BAH_dom"/>
</dbReference>
<dbReference type="AlphaFoldDB" id="A0A182W332"/>